<name>A0AAW9S8Q4_9BACT</name>
<evidence type="ECO:0000313" key="2">
    <source>
        <dbReference type="Proteomes" id="UP001403385"/>
    </source>
</evidence>
<proteinExistence type="predicted"/>
<reference evidence="1 2" key="1">
    <citation type="submission" date="2024-04" db="EMBL/GenBank/DDBJ databases">
        <title>Novel genus in family Flammeovirgaceae.</title>
        <authorList>
            <person name="Nguyen T.H."/>
            <person name="Vuong T.Q."/>
            <person name="Le H."/>
            <person name="Kim S.-G."/>
        </authorList>
    </citation>
    <scope>NUCLEOTIDE SEQUENCE [LARGE SCALE GENOMIC DNA]</scope>
    <source>
        <strain evidence="1 2">JCM 23209</strain>
    </source>
</reference>
<keyword evidence="2" id="KW-1185">Reference proteome</keyword>
<protein>
    <submittedName>
        <fullName evidence="1">Uncharacterized protein</fullName>
    </submittedName>
</protein>
<dbReference type="EMBL" id="JBDKWZ010000006">
    <property type="protein sequence ID" value="MEN7548788.1"/>
    <property type="molecule type" value="Genomic_DNA"/>
</dbReference>
<evidence type="ECO:0000313" key="1">
    <source>
        <dbReference type="EMBL" id="MEN7548788.1"/>
    </source>
</evidence>
<dbReference type="AlphaFoldDB" id="A0AAW9S8Q4"/>
<dbReference type="Proteomes" id="UP001403385">
    <property type="component" value="Unassembled WGS sequence"/>
</dbReference>
<gene>
    <name evidence="1" type="ORF">AAG747_12780</name>
</gene>
<comment type="caution">
    <text evidence="1">The sequence shown here is derived from an EMBL/GenBank/DDBJ whole genome shotgun (WGS) entry which is preliminary data.</text>
</comment>
<organism evidence="1 2">
    <name type="scientific">Rapidithrix thailandica</name>
    <dbReference type="NCBI Taxonomy" id="413964"/>
    <lineage>
        <taxon>Bacteria</taxon>
        <taxon>Pseudomonadati</taxon>
        <taxon>Bacteroidota</taxon>
        <taxon>Cytophagia</taxon>
        <taxon>Cytophagales</taxon>
        <taxon>Flammeovirgaceae</taxon>
        <taxon>Rapidithrix</taxon>
    </lineage>
</organism>
<dbReference type="RefSeq" id="WP_346821565.1">
    <property type="nucleotide sequence ID" value="NZ_JBDKWZ010000006.1"/>
</dbReference>
<sequence length="66" mass="6979">MLATGYSRGPSVTLTATLTIDKAPQEIIFTEIPDKTISQNAFQLEASGGGSGLPVTFLLRQNLAQV</sequence>
<accession>A0AAW9S8Q4</accession>